<feature type="domain" description="Rab-GAP TBC" evidence="2">
    <location>
        <begin position="43"/>
        <end position="329"/>
    </location>
</feature>
<dbReference type="PANTHER" id="PTHR22957:SF337">
    <property type="entry name" value="TBC1 DOMAIN FAMILY MEMBER 5"/>
    <property type="match status" value="1"/>
</dbReference>
<dbReference type="PANTHER" id="PTHR22957">
    <property type="entry name" value="TBC1 DOMAIN FAMILY MEMBER GTPASE-ACTIVATING PROTEIN"/>
    <property type="match status" value="1"/>
</dbReference>
<gene>
    <name evidence="4 5 6" type="primary">LOC106461555</name>
</gene>
<reference evidence="4 5" key="1">
    <citation type="submission" date="2025-05" db="UniProtKB">
        <authorList>
            <consortium name="RefSeq"/>
        </authorList>
    </citation>
    <scope>IDENTIFICATION</scope>
    <source>
        <tissue evidence="4 5">Muscle</tissue>
    </source>
</reference>
<keyword evidence="1" id="KW-0343">GTPase activation</keyword>
<keyword evidence="3" id="KW-1185">Reference proteome</keyword>
<dbReference type="InterPro" id="IPR035969">
    <property type="entry name" value="Rab-GAP_TBC_sf"/>
</dbReference>
<organism evidence="3 6">
    <name type="scientific">Limulus polyphemus</name>
    <name type="common">Atlantic horseshoe crab</name>
    <dbReference type="NCBI Taxonomy" id="6850"/>
    <lineage>
        <taxon>Eukaryota</taxon>
        <taxon>Metazoa</taxon>
        <taxon>Ecdysozoa</taxon>
        <taxon>Arthropoda</taxon>
        <taxon>Chelicerata</taxon>
        <taxon>Merostomata</taxon>
        <taxon>Xiphosura</taxon>
        <taxon>Limulidae</taxon>
        <taxon>Limulus</taxon>
    </lineage>
</organism>
<dbReference type="InterPro" id="IPR000195">
    <property type="entry name" value="Rab-GAP-TBC_dom"/>
</dbReference>
<dbReference type="PROSITE" id="PS50086">
    <property type="entry name" value="TBC_RABGAP"/>
    <property type="match status" value="1"/>
</dbReference>
<evidence type="ECO:0000256" key="1">
    <source>
        <dbReference type="ARBA" id="ARBA00022468"/>
    </source>
</evidence>
<dbReference type="SMART" id="SM00164">
    <property type="entry name" value="TBC"/>
    <property type="match status" value="1"/>
</dbReference>
<name>A0ABM1SKU8_LIMPO</name>
<dbReference type="Proteomes" id="UP000694941">
    <property type="component" value="Unplaced"/>
</dbReference>
<dbReference type="Gene3D" id="1.10.472.80">
    <property type="entry name" value="Ypt/Rab-GAP domain of gyp1p, domain 3"/>
    <property type="match status" value="1"/>
</dbReference>
<dbReference type="GeneID" id="106461555"/>
<dbReference type="Pfam" id="PF00566">
    <property type="entry name" value="RabGAP-TBC"/>
    <property type="match status" value="2"/>
</dbReference>
<evidence type="ECO:0000259" key="2">
    <source>
        <dbReference type="PROSITE" id="PS50086"/>
    </source>
</evidence>
<evidence type="ECO:0000313" key="3">
    <source>
        <dbReference type="Proteomes" id="UP000694941"/>
    </source>
</evidence>
<proteinExistence type="predicted"/>
<dbReference type="RefSeq" id="XP_022244254.1">
    <property type="nucleotide sequence ID" value="XM_022388546.1"/>
</dbReference>
<sequence>MDENGEKVKGQKTAASYNDEWEELFGNKFYLEKLRNIGLKGQLRSCVFRSICWRVYLECLSDQRSEWISKARDLRSQYEEIKYKLQLKTNPRHEELKLDLAVNNPLSQELESPWNQFFQDSELKATIKQDVIRTFPEIEFFHTQEIQVMMVDILFSYAREYPAVSYRQGMHELLAPILFVLHSDQQSFLLASEIGYVNMIEPCTREEIRELLNPQFTEHDAFFMFYQVMETVEAWYLTNEDRYVKPTDYFNLAPFSQPPESGPCSTLGVKLTKIHEQLLRRQDPELYCHLTKLEIAPQIFGIRWLRLLFGREFPVQDLLVIWDAIFADSVSFDLVDYLFTAMLVFIRELLLNGDYTSSLNYLMHYPVITDVHCIIELALHLREPLRYNRPVGYACKMLRHTPNVRSQQDIYQTSVKSLSPSLQKLHSPKKELLSSRPKSLVLEEIMPTNTPRKNEKPSVETFNAFKDSVDASSHCVLEKGENSAEKKTFGNRASKQLRHVRHQSDGFAGRLVDMSAETLPKHSKVSYKLDRSGLSLSLGKLSAEDAISSEVMYKEMVPLTQQCLLGNTEPIEYNTSHYSSRKNNINTDEELQALRAQVSEMEAMNNYCCKRMTHHLELLQDCMLKQSLDHEDEMFLAVAGLKRVRDILKGTVNFAEEVTDEEDLDCEGPFNKYEFQSLEKEFKNSESLKFKTSDSCTTSNSAVLINPSSPCNRSDYVSENQLSVYMNSSLASTENKFQKFLPLILSTFQRV</sequence>
<accession>A0ABM1SKU8</accession>
<evidence type="ECO:0000313" key="4">
    <source>
        <dbReference type="RefSeq" id="XP_013776845.1"/>
    </source>
</evidence>
<evidence type="ECO:0000313" key="6">
    <source>
        <dbReference type="RefSeq" id="XP_022244254.1"/>
    </source>
</evidence>
<dbReference type="RefSeq" id="XP_013776845.1">
    <property type="nucleotide sequence ID" value="XM_013921391.2"/>
</dbReference>
<evidence type="ECO:0000313" key="5">
    <source>
        <dbReference type="RefSeq" id="XP_022244253.1"/>
    </source>
</evidence>
<dbReference type="Gene3D" id="1.10.8.270">
    <property type="entry name" value="putative rabgap domain of human tbc1 domain family member 14 like domains"/>
    <property type="match status" value="1"/>
</dbReference>
<protein>
    <submittedName>
        <fullName evidence="4 5">TBC1 domain family member 5-like isoform X1</fullName>
    </submittedName>
</protein>
<dbReference type="RefSeq" id="XP_022244253.1">
    <property type="nucleotide sequence ID" value="XM_022388545.1"/>
</dbReference>
<dbReference type="SUPFAM" id="SSF47923">
    <property type="entry name" value="Ypt/Rab-GAP domain of gyp1p"/>
    <property type="match status" value="2"/>
</dbReference>